<sequence length="101" mass="11131">MATTLSASCTSTQSRVVANCVTQDSTPPKRSAISGFWALYSRWTNLQENDKTINVTLRMVIDGVSPLAISAQAQLQWPKLINKKLIKFPITRVGNITVSHN</sequence>
<keyword evidence="2" id="KW-1185">Reference proteome</keyword>
<feature type="non-terminal residue" evidence="1">
    <location>
        <position position="1"/>
    </location>
</feature>
<reference evidence="1" key="1">
    <citation type="submission" date="2020-11" db="EMBL/GenBank/DDBJ databases">
        <authorList>
            <person name="Tran Van P."/>
        </authorList>
    </citation>
    <scope>NUCLEOTIDE SEQUENCE</scope>
</reference>
<name>A0A7R9R2C5_9ACAR</name>
<proteinExistence type="predicted"/>
<dbReference type="AlphaFoldDB" id="A0A7R9R2C5"/>
<evidence type="ECO:0000313" key="1">
    <source>
        <dbReference type="EMBL" id="CAD7668845.1"/>
    </source>
</evidence>
<organism evidence="1">
    <name type="scientific">Oppiella nova</name>
    <dbReference type="NCBI Taxonomy" id="334625"/>
    <lineage>
        <taxon>Eukaryota</taxon>
        <taxon>Metazoa</taxon>
        <taxon>Ecdysozoa</taxon>
        <taxon>Arthropoda</taxon>
        <taxon>Chelicerata</taxon>
        <taxon>Arachnida</taxon>
        <taxon>Acari</taxon>
        <taxon>Acariformes</taxon>
        <taxon>Sarcoptiformes</taxon>
        <taxon>Oribatida</taxon>
        <taxon>Brachypylina</taxon>
        <taxon>Oppioidea</taxon>
        <taxon>Oppiidae</taxon>
        <taxon>Oppiella</taxon>
    </lineage>
</organism>
<gene>
    <name evidence="1" type="ORF">ONB1V03_LOCUS23714</name>
</gene>
<dbReference type="OrthoDB" id="6425273at2759"/>
<dbReference type="Proteomes" id="UP000728032">
    <property type="component" value="Unassembled WGS sequence"/>
</dbReference>
<dbReference type="EMBL" id="OC977235">
    <property type="protein sequence ID" value="CAD7668845.1"/>
    <property type="molecule type" value="Genomic_DNA"/>
</dbReference>
<accession>A0A7R9R2C5</accession>
<protein>
    <submittedName>
        <fullName evidence="1">Uncharacterized protein</fullName>
    </submittedName>
</protein>
<evidence type="ECO:0000313" key="2">
    <source>
        <dbReference type="Proteomes" id="UP000728032"/>
    </source>
</evidence>
<dbReference type="EMBL" id="CAJPVJ010062410">
    <property type="protein sequence ID" value="CAG2184294.1"/>
    <property type="molecule type" value="Genomic_DNA"/>
</dbReference>